<gene>
    <name evidence="3" type="primary">LOC101850105</name>
</gene>
<feature type="compositionally biased region" description="Acidic residues" evidence="1">
    <location>
        <begin position="28"/>
        <end position="38"/>
    </location>
</feature>
<keyword evidence="2" id="KW-1185">Reference proteome</keyword>
<dbReference type="RefSeq" id="XP_005105822.2">
    <property type="nucleotide sequence ID" value="XM_005105765.3"/>
</dbReference>
<sequence length="701" mass="79400">MSSRALRRLQADSGLSDFHVDAPNGISEDSDVENDGDGASECNANDTNFTKKGKRDRRKKQKNATLNPFELLNEPDNEEPEENEVEEPDPELETTSVLKTEAKGAKKKKKKNKKGKEKVAPDLNGGCSEKDPIDEVEASVQEVNRILGDPGTACAAEDRSSIQFSVNMKPLLHIDYRNLNPDTEMKRMFGSDLFRGEQQQRHRRRRNRPVLRSTKLVQVKDTWHSTGGSGLSMKYLGEENGFVYEHSSAYQKFQHRFLDGIESGYPENIFNILQENPYHIDTLISLADFYNINEDFQTGAECIEKALYGMECAFHSMFNLAAGNCFLDFKRRENRAMFICLFKHIVNLGQRGCNRTAFEFCKVLLSLDPSNDPLNCLSMIDYYALRCEQYDYLLRLEAEVSYSSTQLQTPNFAFSVALAHFKLALRSNGDTSKADKMLQDKLLLYPMMLLPLLDKCSIQPDKRVSSHKFFHSDPAHEKSNELGRLVQLYVRRCEACWKESGVLQWLERNVNTVLDIVDEGVDSRLETYPALRRQQFKHPPPSILRHYHLSGIAVPSNVSNRTVYGHDPYPPSDSIAGYTRPPRPTRAAGSDQGMLSLLLESLLPSYNPYELVDVNSRRRQNPQENGFAMGAMDDGLGDDLGGAGARAIPQQLQTSVNAIMDAMRQLLNRAVAIPNADEQGEADEENERAWEEDEENYQNDH</sequence>
<feature type="compositionally biased region" description="Basic residues" evidence="1">
    <location>
        <begin position="51"/>
        <end position="62"/>
    </location>
</feature>
<proteinExistence type="predicted"/>
<protein>
    <submittedName>
        <fullName evidence="3">Transcription factor 25</fullName>
    </submittedName>
</protein>
<feature type="region of interest" description="Disordered" evidence="1">
    <location>
        <begin position="673"/>
        <end position="701"/>
    </location>
</feature>
<dbReference type="PANTHER" id="PTHR22684">
    <property type="entry name" value="NULP1-RELATED"/>
    <property type="match status" value="1"/>
</dbReference>
<dbReference type="GeneID" id="101850105"/>
<reference evidence="3" key="1">
    <citation type="submission" date="2025-08" db="UniProtKB">
        <authorList>
            <consortium name="RefSeq"/>
        </authorList>
    </citation>
    <scope>IDENTIFICATION</scope>
</reference>
<feature type="compositionally biased region" description="Acidic residues" evidence="1">
    <location>
        <begin position="678"/>
        <end position="701"/>
    </location>
</feature>
<accession>A0ABM0K0E9</accession>
<name>A0ABM0K0E9_APLCA</name>
<feature type="region of interest" description="Disordered" evidence="1">
    <location>
        <begin position="571"/>
        <end position="590"/>
    </location>
</feature>
<feature type="compositionally biased region" description="Basic residues" evidence="1">
    <location>
        <begin position="105"/>
        <end position="116"/>
    </location>
</feature>
<dbReference type="Proteomes" id="UP000694888">
    <property type="component" value="Unplaced"/>
</dbReference>
<feature type="compositionally biased region" description="Acidic residues" evidence="1">
    <location>
        <begin position="73"/>
        <end position="92"/>
    </location>
</feature>
<organism evidence="2 3">
    <name type="scientific">Aplysia californica</name>
    <name type="common">California sea hare</name>
    <dbReference type="NCBI Taxonomy" id="6500"/>
    <lineage>
        <taxon>Eukaryota</taxon>
        <taxon>Metazoa</taxon>
        <taxon>Spiralia</taxon>
        <taxon>Lophotrochozoa</taxon>
        <taxon>Mollusca</taxon>
        <taxon>Gastropoda</taxon>
        <taxon>Heterobranchia</taxon>
        <taxon>Euthyneura</taxon>
        <taxon>Tectipleura</taxon>
        <taxon>Aplysiida</taxon>
        <taxon>Aplysioidea</taxon>
        <taxon>Aplysiidae</taxon>
        <taxon>Aplysia</taxon>
    </lineage>
</organism>
<feature type="region of interest" description="Disordered" evidence="1">
    <location>
        <begin position="1"/>
        <end position="131"/>
    </location>
</feature>
<dbReference type="PANTHER" id="PTHR22684:SF0">
    <property type="entry name" value="RIBOSOME QUALITY CONTROL COMPLEX SUBUNIT TCF25"/>
    <property type="match status" value="1"/>
</dbReference>
<dbReference type="InterPro" id="IPR006994">
    <property type="entry name" value="TCF25/Rqc1"/>
</dbReference>
<evidence type="ECO:0000313" key="2">
    <source>
        <dbReference type="Proteomes" id="UP000694888"/>
    </source>
</evidence>
<evidence type="ECO:0000313" key="3">
    <source>
        <dbReference type="RefSeq" id="XP_005105822.2"/>
    </source>
</evidence>
<evidence type="ECO:0000256" key="1">
    <source>
        <dbReference type="SAM" id="MobiDB-lite"/>
    </source>
</evidence>
<dbReference type="Pfam" id="PF04910">
    <property type="entry name" value="Tcf25"/>
    <property type="match status" value="1"/>
</dbReference>